<gene>
    <name evidence="1" type="ORF">PGT21_010794</name>
</gene>
<evidence type="ECO:0000313" key="2">
    <source>
        <dbReference type="Proteomes" id="UP000324748"/>
    </source>
</evidence>
<dbReference type="EMBL" id="VSWC01000093">
    <property type="protein sequence ID" value="KAA1089227.1"/>
    <property type="molecule type" value="Genomic_DNA"/>
</dbReference>
<sequence>MSILPLWLVGPGACFSFHCPWFRAFRSSPKLGNRNQSLLDMSLAQVPLHMSIFSDKPQRGYDSGVENF</sequence>
<dbReference type="Proteomes" id="UP000324748">
    <property type="component" value="Unassembled WGS sequence"/>
</dbReference>
<comment type="caution">
    <text evidence="1">The sequence shown here is derived from an EMBL/GenBank/DDBJ whole genome shotgun (WGS) entry which is preliminary data.</text>
</comment>
<proteinExistence type="predicted"/>
<accession>A0A5B0NJ09</accession>
<keyword evidence="2" id="KW-1185">Reference proteome</keyword>
<dbReference type="AlphaFoldDB" id="A0A5B0NJ09"/>
<protein>
    <submittedName>
        <fullName evidence="1">Uncharacterized protein</fullName>
    </submittedName>
</protein>
<reference evidence="1 2" key="1">
    <citation type="submission" date="2019-05" db="EMBL/GenBank/DDBJ databases">
        <title>Emergence of the Ug99 lineage of the wheat stem rust pathogen through somatic hybridization.</title>
        <authorList>
            <person name="Li F."/>
            <person name="Upadhyaya N.M."/>
            <person name="Sperschneider J."/>
            <person name="Matny O."/>
            <person name="Nguyen-Phuc H."/>
            <person name="Mago R."/>
            <person name="Raley C."/>
            <person name="Miller M.E."/>
            <person name="Silverstein K.A.T."/>
            <person name="Henningsen E."/>
            <person name="Hirsch C.D."/>
            <person name="Visser B."/>
            <person name="Pretorius Z.A."/>
            <person name="Steffenson B.J."/>
            <person name="Schwessinger B."/>
            <person name="Dodds P.N."/>
            <person name="Figueroa M."/>
        </authorList>
    </citation>
    <scope>NUCLEOTIDE SEQUENCE [LARGE SCALE GENOMIC DNA]</scope>
    <source>
        <strain evidence="1">21-0</strain>
    </source>
</reference>
<organism evidence="1 2">
    <name type="scientific">Puccinia graminis f. sp. tritici</name>
    <dbReference type="NCBI Taxonomy" id="56615"/>
    <lineage>
        <taxon>Eukaryota</taxon>
        <taxon>Fungi</taxon>
        <taxon>Dikarya</taxon>
        <taxon>Basidiomycota</taxon>
        <taxon>Pucciniomycotina</taxon>
        <taxon>Pucciniomycetes</taxon>
        <taxon>Pucciniales</taxon>
        <taxon>Pucciniaceae</taxon>
        <taxon>Puccinia</taxon>
    </lineage>
</organism>
<name>A0A5B0NJ09_PUCGR</name>
<evidence type="ECO:0000313" key="1">
    <source>
        <dbReference type="EMBL" id="KAA1089227.1"/>
    </source>
</evidence>